<accession>A0AAN7LQH7</accession>
<feature type="region of interest" description="Disordered" evidence="1">
    <location>
        <begin position="127"/>
        <end position="148"/>
    </location>
</feature>
<proteinExistence type="predicted"/>
<evidence type="ECO:0000313" key="2">
    <source>
        <dbReference type="EMBL" id="KAK4783877.1"/>
    </source>
</evidence>
<evidence type="ECO:0000313" key="3">
    <source>
        <dbReference type="Proteomes" id="UP001346149"/>
    </source>
</evidence>
<sequence>MACLVADLWIQTYRLMNKHGSETVITTTEWPRRLLMCGHRRDHHEVCAQQHIKLQIHIPWPSHSHGEREILPTLYTGEASMARGCLRTHTYTPQTDQTGQSKEYAMETFGIRAGDMAASITRRDKMMTGTRRSMGGGGGRGGSTRGSTRMEIVSRASTTANLELIKCSAMSGEGGGGI</sequence>
<evidence type="ECO:0000256" key="1">
    <source>
        <dbReference type="SAM" id="MobiDB-lite"/>
    </source>
</evidence>
<name>A0AAN7LQH7_TRANT</name>
<feature type="compositionally biased region" description="Gly residues" evidence="1">
    <location>
        <begin position="134"/>
        <end position="144"/>
    </location>
</feature>
<comment type="caution">
    <text evidence="2">The sequence shown here is derived from an EMBL/GenBank/DDBJ whole genome shotgun (WGS) entry which is preliminary data.</text>
</comment>
<dbReference type="EMBL" id="JAXQNO010000014">
    <property type="protein sequence ID" value="KAK4783877.1"/>
    <property type="molecule type" value="Genomic_DNA"/>
</dbReference>
<dbReference type="Proteomes" id="UP001346149">
    <property type="component" value="Unassembled WGS sequence"/>
</dbReference>
<reference evidence="2 3" key="1">
    <citation type="journal article" date="2023" name="Hortic Res">
        <title>Pangenome of water caltrop reveals structural variations and asymmetric subgenome divergence after allopolyploidization.</title>
        <authorList>
            <person name="Zhang X."/>
            <person name="Chen Y."/>
            <person name="Wang L."/>
            <person name="Yuan Y."/>
            <person name="Fang M."/>
            <person name="Shi L."/>
            <person name="Lu R."/>
            <person name="Comes H.P."/>
            <person name="Ma Y."/>
            <person name="Chen Y."/>
            <person name="Huang G."/>
            <person name="Zhou Y."/>
            <person name="Zheng Z."/>
            <person name="Qiu Y."/>
        </authorList>
    </citation>
    <scope>NUCLEOTIDE SEQUENCE [LARGE SCALE GENOMIC DNA]</scope>
    <source>
        <strain evidence="2">F231</strain>
    </source>
</reference>
<keyword evidence="3" id="KW-1185">Reference proteome</keyword>
<protein>
    <submittedName>
        <fullName evidence="2">Uncharacterized protein</fullName>
    </submittedName>
</protein>
<organism evidence="2 3">
    <name type="scientific">Trapa natans</name>
    <name type="common">Water chestnut</name>
    <dbReference type="NCBI Taxonomy" id="22666"/>
    <lineage>
        <taxon>Eukaryota</taxon>
        <taxon>Viridiplantae</taxon>
        <taxon>Streptophyta</taxon>
        <taxon>Embryophyta</taxon>
        <taxon>Tracheophyta</taxon>
        <taxon>Spermatophyta</taxon>
        <taxon>Magnoliopsida</taxon>
        <taxon>eudicotyledons</taxon>
        <taxon>Gunneridae</taxon>
        <taxon>Pentapetalae</taxon>
        <taxon>rosids</taxon>
        <taxon>malvids</taxon>
        <taxon>Myrtales</taxon>
        <taxon>Lythraceae</taxon>
        <taxon>Trapa</taxon>
    </lineage>
</organism>
<dbReference type="AlphaFoldDB" id="A0AAN7LQH7"/>
<gene>
    <name evidence="2" type="ORF">SAY86_018245</name>
</gene>